<gene>
    <name evidence="5" type="primary">rimI</name>
    <name evidence="8" type="ORF">EDC63_101300</name>
</gene>
<dbReference type="InterPro" id="IPR016181">
    <property type="entry name" value="Acyl_CoA_acyltransferase"/>
</dbReference>
<dbReference type="NCBIfam" id="TIGR01575">
    <property type="entry name" value="rimI"/>
    <property type="match status" value="1"/>
</dbReference>
<evidence type="ECO:0000256" key="3">
    <source>
        <dbReference type="ARBA" id="ARBA00022679"/>
    </source>
</evidence>
<dbReference type="OrthoDB" id="9796919at2"/>
<comment type="catalytic activity">
    <reaction evidence="5 6">
        <text>N-terminal L-alanyl-[ribosomal protein bS18] + acetyl-CoA = N-terminal N(alpha)-acetyl-L-alanyl-[ribosomal protein bS18] + CoA + H(+)</text>
        <dbReference type="Rhea" id="RHEA:43756"/>
        <dbReference type="Rhea" id="RHEA-COMP:10676"/>
        <dbReference type="Rhea" id="RHEA-COMP:10677"/>
        <dbReference type="ChEBI" id="CHEBI:15378"/>
        <dbReference type="ChEBI" id="CHEBI:57287"/>
        <dbReference type="ChEBI" id="CHEBI:57288"/>
        <dbReference type="ChEBI" id="CHEBI:64718"/>
        <dbReference type="ChEBI" id="CHEBI:83683"/>
        <dbReference type="EC" id="2.3.1.266"/>
    </reaction>
</comment>
<evidence type="ECO:0000313" key="9">
    <source>
        <dbReference type="Proteomes" id="UP000295367"/>
    </source>
</evidence>
<keyword evidence="8" id="KW-0689">Ribosomal protein</keyword>
<keyword evidence="2 5" id="KW-0963">Cytoplasm</keyword>
<dbReference type="CDD" id="cd04301">
    <property type="entry name" value="NAT_SF"/>
    <property type="match status" value="1"/>
</dbReference>
<reference evidence="8 9" key="1">
    <citation type="submission" date="2019-03" db="EMBL/GenBank/DDBJ databases">
        <title>Genomic Encyclopedia of Type Strains, Phase IV (KMG-IV): sequencing the most valuable type-strain genomes for metagenomic binning, comparative biology and taxonomic classification.</title>
        <authorList>
            <person name="Goeker M."/>
        </authorList>
    </citation>
    <scope>NUCLEOTIDE SEQUENCE [LARGE SCALE GENOMIC DNA]</scope>
    <source>
        <strain evidence="8 9">DSM 100309</strain>
    </source>
</reference>
<dbReference type="EMBL" id="SMCO01000001">
    <property type="protein sequence ID" value="TCV90330.1"/>
    <property type="molecule type" value="Genomic_DNA"/>
</dbReference>
<dbReference type="EC" id="2.3.1.266" evidence="5 6"/>
<dbReference type="AlphaFoldDB" id="A0A4R3YE49"/>
<dbReference type="RefSeq" id="WP_124947718.1">
    <property type="nucleotide sequence ID" value="NZ_BHVT01000073.1"/>
</dbReference>
<dbReference type="PANTHER" id="PTHR43420">
    <property type="entry name" value="ACETYLTRANSFERASE"/>
    <property type="match status" value="1"/>
</dbReference>
<evidence type="ECO:0000259" key="7">
    <source>
        <dbReference type="PROSITE" id="PS51186"/>
    </source>
</evidence>
<comment type="subcellular location">
    <subcellularLocation>
        <location evidence="5 6">Cytoplasm</location>
    </subcellularLocation>
</comment>
<feature type="active site" description="Proton donor" evidence="5">
    <location>
        <position position="122"/>
    </location>
</feature>
<comment type="similarity">
    <text evidence="1 5 6">Belongs to the acetyltransferase family. RimI subfamily.</text>
</comment>
<feature type="binding site" evidence="5">
    <location>
        <begin position="76"/>
        <end position="78"/>
    </location>
    <ligand>
        <name>acetyl-CoA</name>
        <dbReference type="ChEBI" id="CHEBI:57288"/>
    </ligand>
</feature>
<dbReference type="GO" id="GO:0005840">
    <property type="term" value="C:ribosome"/>
    <property type="evidence" value="ECO:0007669"/>
    <property type="project" value="UniProtKB-KW"/>
</dbReference>
<accession>A0A4R3YE49</accession>
<evidence type="ECO:0000256" key="2">
    <source>
        <dbReference type="ARBA" id="ARBA00022490"/>
    </source>
</evidence>
<dbReference type="SUPFAM" id="SSF55729">
    <property type="entry name" value="Acyl-CoA N-acyltransferases (Nat)"/>
    <property type="match status" value="1"/>
</dbReference>
<feature type="active site" description="Proton acceptor" evidence="5">
    <location>
        <position position="110"/>
    </location>
</feature>
<keyword evidence="4 5" id="KW-0012">Acyltransferase</keyword>
<dbReference type="InterPro" id="IPR050680">
    <property type="entry name" value="YpeA/RimI_acetyltransf"/>
</dbReference>
<dbReference type="InterPro" id="IPR006464">
    <property type="entry name" value="AcTrfase_RimI/Ard1"/>
</dbReference>
<dbReference type="Proteomes" id="UP000295367">
    <property type="component" value="Unassembled WGS sequence"/>
</dbReference>
<dbReference type="HAMAP" id="MF_02210">
    <property type="entry name" value="RimI"/>
    <property type="match status" value="1"/>
</dbReference>
<comment type="function">
    <text evidence="5 6">Acetylates the N-terminal alanine of ribosomal protein bS18.</text>
</comment>
<proteinExistence type="inferred from homology"/>
<dbReference type="InterPro" id="IPR043690">
    <property type="entry name" value="RimI"/>
</dbReference>
<dbReference type="InterPro" id="IPR000182">
    <property type="entry name" value="GNAT_dom"/>
</dbReference>
<dbReference type="PANTHER" id="PTHR43420:SF12">
    <property type="entry name" value="N-ACETYLTRANSFERASE DOMAIN-CONTAINING PROTEIN"/>
    <property type="match status" value="1"/>
</dbReference>
<evidence type="ECO:0000256" key="6">
    <source>
        <dbReference type="RuleBase" id="RU363094"/>
    </source>
</evidence>
<evidence type="ECO:0000256" key="5">
    <source>
        <dbReference type="HAMAP-Rule" id="MF_02210"/>
    </source>
</evidence>
<keyword evidence="9" id="KW-1185">Reference proteome</keyword>
<sequence length="153" mass="17463">MSAVLNNAPSFRPMCLDDLDKVMASELKIYSHPWTFGNFRDSLNAGYSCWIYEYGESLIGYGLVMLAAGEAHLLNVGIAKEWQRQGMGRKLMQHLIKVSREYQAEFMFLEVRPSNIPAIRLYEDIGFNEMAIRKNYYPAHGGREDAVLMGMTL</sequence>
<dbReference type="Pfam" id="PF00583">
    <property type="entry name" value="Acetyltransf_1"/>
    <property type="match status" value="1"/>
</dbReference>
<evidence type="ECO:0000256" key="4">
    <source>
        <dbReference type="ARBA" id="ARBA00023315"/>
    </source>
</evidence>
<dbReference type="PROSITE" id="PS51186">
    <property type="entry name" value="GNAT"/>
    <property type="match status" value="1"/>
</dbReference>
<comment type="caution">
    <text evidence="5">Lacks conserved residue(s) required for the propagation of feature annotation.</text>
</comment>
<feature type="binding site" evidence="5">
    <location>
        <position position="115"/>
    </location>
    <ligand>
        <name>acetyl-CoA</name>
        <dbReference type="ChEBI" id="CHEBI:57288"/>
    </ligand>
</feature>
<comment type="caution">
    <text evidence="8">The sequence shown here is derived from an EMBL/GenBank/DDBJ whole genome shotgun (WGS) entry which is preliminary data.</text>
</comment>
<name>A0A4R3YE49_9PROT</name>
<keyword evidence="3 5" id="KW-0808">Transferase</keyword>
<evidence type="ECO:0000256" key="1">
    <source>
        <dbReference type="ARBA" id="ARBA00005395"/>
    </source>
</evidence>
<organism evidence="8 9">
    <name type="scientific">Sulfurirhabdus autotrophica</name>
    <dbReference type="NCBI Taxonomy" id="1706046"/>
    <lineage>
        <taxon>Bacteria</taxon>
        <taxon>Pseudomonadati</taxon>
        <taxon>Pseudomonadota</taxon>
        <taxon>Betaproteobacteria</taxon>
        <taxon>Nitrosomonadales</taxon>
        <taxon>Sulfuricellaceae</taxon>
        <taxon>Sulfurirhabdus</taxon>
    </lineage>
</organism>
<evidence type="ECO:0000313" key="8">
    <source>
        <dbReference type="EMBL" id="TCV90330.1"/>
    </source>
</evidence>
<dbReference type="GO" id="GO:0005737">
    <property type="term" value="C:cytoplasm"/>
    <property type="evidence" value="ECO:0007669"/>
    <property type="project" value="UniProtKB-SubCell"/>
</dbReference>
<dbReference type="GO" id="GO:0008999">
    <property type="term" value="F:protein-N-terminal-alanine acetyltransferase activity"/>
    <property type="evidence" value="ECO:0007669"/>
    <property type="project" value="UniProtKB-UniRule"/>
</dbReference>
<dbReference type="Gene3D" id="3.40.630.30">
    <property type="match status" value="1"/>
</dbReference>
<keyword evidence="8" id="KW-0687">Ribonucleoprotein</keyword>
<protein>
    <recommendedName>
        <fullName evidence="5 6">[Ribosomal protein bS18]-alanine N-acetyltransferase</fullName>
        <ecNumber evidence="5 6">2.3.1.266</ecNumber>
    </recommendedName>
</protein>
<feature type="domain" description="N-acetyltransferase" evidence="7">
    <location>
        <begin position="9"/>
        <end position="153"/>
    </location>
</feature>